<proteinExistence type="predicted"/>
<gene>
    <name evidence="1" type="ORF">KPSA3_01547</name>
</gene>
<accession>A0AAN4TJD3</accession>
<reference evidence="1 2" key="1">
    <citation type="submission" date="2018-04" db="EMBL/GenBank/DDBJ databases">
        <title>Draft genome sequence of Pseudomonas syringae pv. actinidiae biovar 3 strains isolated from kiwifruit in Kagawa prefecture.</title>
        <authorList>
            <person name="Tabuchi M."/>
            <person name="Saito M."/>
            <person name="Fujiwara S."/>
            <person name="Sasa N."/>
            <person name="Akimitsu K."/>
            <person name="Gomi K."/>
            <person name="Konishi-Sugita S."/>
            <person name="Hamano K."/>
            <person name="Kataoka I."/>
        </authorList>
    </citation>
    <scope>NUCLEOTIDE SEQUENCE [LARGE SCALE GENOMIC DNA]</scope>
    <source>
        <strain evidence="1 2">MAFF212211</strain>
    </source>
</reference>
<evidence type="ECO:0000313" key="2">
    <source>
        <dbReference type="Proteomes" id="UP000248291"/>
    </source>
</evidence>
<sequence length="88" mass="10188">MLRVNLHQQIAAFYPLIVTHRHFHHRAGHIGGHVDDVGAHPTVASPRCLHVINPQRTTDPERDCQHQQRGDQAVKLFHAEISRIRRQR</sequence>
<protein>
    <submittedName>
        <fullName evidence="1">FAD/FMN-containing dehydrogenase</fullName>
    </submittedName>
</protein>
<comment type="caution">
    <text evidence="1">The sequence shown here is derived from an EMBL/GenBank/DDBJ whole genome shotgun (WGS) entry which is preliminary data.</text>
</comment>
<dbReference type="AlphaFoldDB" id="A0AAN4TJD3"/>
<dbReference type="Proteomes" id="UP000248291">
    <property type="component" value="Unassembled WGS sequence"/>
</dbReference>
<evidence type="ECO:0000313" key="1">
    <source>
        <dbReference type="EMBL" id="GBH15618.1"/>
    </source>
</evidence>
<name>A0AAN4TJD3_PSESF</name>
<organism evidence="1 2">
    <name type="scientific">Pseudomonas syringae pv. actinidiae</name>
    <dbReference type="NCBI Taxonomy" id="103796"/>
    <lineage>
        <taxon>Bacteria</taxon>
        <taxon>Pseudomonadati</taxon>
        <taxon>Pseudomonadota</taxon>
        <taxon>Gammaproteobacteria</taxon>
        <taxon>Pseudomonadales</taxon>
        <taxon>Pseudomonadaceae</taxon>
        <taxon>Pseudomonas</taxon>
        <taxon>Pseudomonas syringae</taxon>
    </lineage>
</organism>
<dbReference type="EMBL" id="BGKA01000060">
    <property type="protein sequence ID" value="GBH15618.1"/>
    <property type="molecule type" value="Genomic_DNA"/>
</dbReference>